<dbReference type="CDD" id="cd07650">
    <property type="entry name" value="F-BAR_Syp1p_like"/>
    <property type="match status" value="1"/>
</dbReference>
<feature type="compositionally biased region" description="Polar residues" evidence="1">
    <location>
        <begin position="528"/>
        <end position="551"/>
    </location>
</feature>
<dbReference type="Pfam" id="PF10291">
    <property type="entry name" value="muHD"/>
    <property type="match status" value="1"/>
</dbReference>
<dbReference type="GO" id="GO:0005934">
    <property type="term" value="C:cellular bud tip"/>
    <property type="evidence" value="ECO:0007669"/>
    <property type="project" value="EnsemblFungi"/>
</dbReference>
<dbReference type="EMBL" id="HE806319">
    <property type="protein sequence ID" value="CCH60802.1"/>
    <property type="molecule type" value="Genomic_DNA"/>
</dbReference>
<feature type="compositionally biased region" description="Basic and acidic residues" evidence="1">
    <location>
        <begin position="466"/>
        <end position="475"/>
    </location>
</feature>
<feature type="compositionally biased region" description="Polar residues" evidence="1">
    <location>
        <begin position="265"/>
        <end position="278"/>
    </location>
</feature>
<evidence type="ECO:0000313" key="3">
    <source>
        <dbReference type="EMBL" id="CCH60802.1"/>
    </source>
</evidence>
<dbReference type="GO" id="GO:0004857">
    <property type="term" value="F:enzyme inhibitor activity"/>
    <property type="evidence" value="ECO:0007669"/>
    <property type="project" value="EnsemblFungi"/>
</dbReference>
<dbReference type="AlphaFoldDB" id="I2H350"/>
<dbReference type="GO" id="GO:0061645">
    <property type="term" value="C:endocytic patch"/>
    <property type="evidence" value="ECO:0007669"/>
    <property type="project" value="EnsemblFungi"/>
</dbReference>
<feature type="region of interest" description="Disordered" evidence="1">
    <location>
        <begin position="265"/>
        <end position="288"/>
    </location>
</feature>
<dbReference type="OMA" id="FQTHEVD"/>
<dbReference type="InParanoid" id="I2H350"/>
<protein>
    <recommendedName>
        <fullName evidence="2">MHD domain-containing protein</fullName>
    </recommendedName>
</protein>
<dbReference type="GO" id="GO:0045807">
    <property type="term" value="P:positive regulation of endocytosis"/>
    <property type="evidence" value="ECO:0007669"/>
    <property type="project" value="EnsemblFungi"/>
</dbReference>
<accession>I2H350</accession>
<dbReference type="InterPro" id="IPR018808">
    <property type="entry name" value="Muniscin_C"/>
</dbReference>
<dbReference type="GeneID" id="14495838"/>
<feature type="compositionally biased region" description="Low complexity" evidence="1">
    <location>
        <begin position="390"/>
        <end position="403"/>
    </location>
</feature>
<dbReference type="Gene3D" id="1.20.1270.60">
    <property type="entry name" value="Arfaptin homology (AH) domain/BAR domain"/>
    <property type="match status" value="1"/>
</dbReference>
<dbReference type="RefSeq" id="XP_004180321.1">
    <property type="nucleotide sequence ID" value="XM_004180273.1"/>
</dbReference>
<feature type="compositionally biased region" description="Polar residues" evidence="1">
    <location>
        <begin position="476"/>
        <end position="493"/>
    </location>
</feature>
<dbReference type="GO" id="GO:1990252">
    <property type="term" value="C:Syp1 complex"/>
    <property type="evidence" value="ECO:0007669"/>
    <property type="project" value="EnsemblFungi"/>
</dbReference>
<feature type="compositionally biased region" description="Low complexity" evidence="1">
    <location>
        <begin position="326"/>
        <end position="343"/>
    </location>
</feature>
<dbReference type="HOGENOM" id="CLU_017975_0_0_1"/>
<reference evidence="3 4" key="1">
    <citation type="journal article" date="2011" name="Proc. Natl. Acad. Sci. U.S.A.">
        <title>Evolutionary erosion of yeast sex chromosomes by mating-type switching accidents.</title>
        <authorList>
            <person name="Gordon J.L."/>
            <person name="Armisen D."/>
            <person name="Proux-Wera E."/>
            <person name="Oheigeartaigh S.S."/>
            <person name="Byrne K.P."/>
            <person name="Wolfe K.H."/>
        </authorList>
    </citation>
    <scope>NUCLEOTIDE SEQUENCE [LARGE SCALE GENOMIC DNA]</scope>
    <source>
        <strain evidence="4">ATCC 34711 / CBS 6284 / DSM 70876 / NBRC 10599 / NRRL Y-10934 / UCD 77-7</strain>
    </source>
</reference>
<dbReference type="Proteomes" id="UP000002866">
    <property type="component" value="Chromosome 4"/>
</dbReference>
<feature type="region of interest" description="Disordered" evidence="1">
    <location>
        <begin position="326"/>
        <end position="367"/>
    </location>
</feature>
<dbReference type="GO" id="GO:0001400">
    <property type="term" value="C:mating projection base"/>
    <property type="evidence" value="ECO:0007669"/>
    <property type="project" value="EnsemblFungi"/>
</dbReference>
<dbReference type="STRING" id="1071380.I2H350"/>
<evidence type="ECO:0000256" key="1">
    <source>
        <dbReference type="SAM" id="MobiDB-lite"/>
    </source>
</evidence>
<dbReference type="GO" id="GO:0000147">
    <property type="term" value="P:actin cortical patch assembly"/>
    <property type="evidence" value="ECO:0007669"/>
    <property type="project" value="EnsemblFungi"/>
</dbReference>
<keyword evidence="4" id="KW-1185">Reference proteome</keyword>
<dbReference type="InterPro" id="IPR049609">
    <property type="entry name" value="Syp1-like_MHD"/>
</dbReference>
<dbReference type="GO" id="GO:0032185">
    <property type="term" value="P:septin cytoskeleton organization"/>
    <property type="evidence" value="ECO:0007669"/>
    <property type="project" value="EnsemblFungi"/>
</dbReference>
<dbReference type="KEGG" id="tbl:TBLA_0D03020"/>
<proteinExistence type="predicted"/>
<dbReference type="GO" id="GO:0006897">
    <property type="term" value="P:endocytosis"/>
    <property type="evidence" value="ECO:0007669"/>
    <property type="project" value="EnsemblFungi"/>
</dbReference>
<dbReference type="eggNOG" id="ENOG502QQAW">
    <property type="taxonomic scope" value="Eukaryota"/>
</dbReference>
<feature type="domain" description="MHD" evidence="2">
    <location>
        <begin position="606"/>
        <end position="859"/>
    </location>
</feature>
<dbReference type="InterPro" id="IPR027267">
    <property type="entry name" value="AH/BAR_dom_sf"/>
</dbReference>
<evidence type="ECO:0000259" key="2">
    <source>
        <dbReference type="PROSITE" id="PS51072"/>
    </source>
</evidence>
<dbReference type="PROSITE" id="PS51072">
    <property type="entry name" value="MHD"/>
    <property type="match status" value="1"/>
</dbReference>
<feature type="compositionally biased region" description="Basic and acidic residues" evidence="1">
    <location>
        <begin position="404"/>
        <end position="417"/>
    </location>
</feature>
<evidence type="ECO:0000313" key="4">
    <source>
        <dbReference type="Proteomes" id="UP000002866"/>
    </source>
</evidence>
<dbReference type="OrthoDB" id="331602at2759"/>
<dbReference type="FunCoup" id="I2H350">
    <property type="interactions" value="197"/>
</dbReference>
<feature type="region of interest" description="Disordered" evidence="1">
    <location>
        <begin position="390"/>
        <end position="566"/>
    </location>
</feature>
<dbReference type="GO" id="GO:0009826">
    <property type="term" value="P:unidimensional cell growth"/>
    <property type="evidence" value="ECO:0007669"/>
    <property type="project" value="EnsemblFungi"/>
</dbReference>
<organism evidence="3 4">
    <name type="scientific">Henningerozyma blattae (strain ATCC 34711 / CBS 6284 / DSM 70876 / NBRC 10599 / NRRL Y-10934 / UCD 77-7)</name>
    <name type="common">Yeast</name>
    <name type="synonym">Tetrapisispora blattae</name>
    <dbReference type="NCBI Taxonomy" id="1071380"/>
    <lineage>
        <taxon>Eukaryota</taxon>
        <taxon>Fungi</taxon>
        <taxon>Dikarya</taxon>
        <taxon>Ascomycota</taxon>
        <taxon>Saccharomycotina</taxon>
        <taxon>Saccharomycetes</taxon>
        <taxon>Saccharomycetales</taxon>
        <taxon>Saccharomycetaceae</taxon>
        <taxon>Henningerozyma</taxon>
    </lineage>
</organism>
<dbReference type="InterPro" id="IPR028565">
    <property type="entry name" value="MHD"/>
</dbReference>
<gene>
    <name evidence="3" type="primary">TBLA0D03020</name>
    <name evidence="3" type="ORF">TBLA_0D03020</name>
</gene>
<dbReference type="CDD" id="cd09264">
    <property type="entry name" value="AP_Syp1_MHD"/>
    <property type="match status" value="1"/>
</dbReference>
<feature type="compositionally biased region" description="Polar residues" evidence="1">
    <location>
        <begin position="441"/>
        <end position="463"/>
    </location>
</feature>
<dbReference type="GO" id="GO:0000144">
    <property type="term" value="C:cellular bud neck septin ring"/>
    <property type="evidence" value="ECO:0007669"/>
    <property type="project" value="EnsemblFungi"/>
</dbReference>
<dbReference type="GO" id="GO:0042802">
    <property type="term" value="F:identical protein binding"/>
    <property type="evidence" value="ECO:0007669"/>
    <property type="project" value="EnsemblFungi"/>
</dbReference>
<sequence>MDPVQERNKYANTILVDKEPYESTEAIRIRLSQAKLINKNFYLLFSEISKLKHNYVKNLNRIISNNEDLNEILKKQMIESKVLEPEEMLQFDFNSLGELNSLWKLLINELKIESQSNYNFYQTIDSNIIHSLKDSTENDNKWNESRKLHSKLSKIAASIEMYSKNNPGDGSLEQSTKEWASNGPYLFELFETIDYNRLEILKNVLLNYQTGYSDYLLANTKNCETNMTKFLEFNPELEIDRFANDANNYTFLFNSTHNESIDLISQTSTSPSKVNTKSPQKDKSKRKSAFGALDKKFTSTFSSSNSNSNSSQDLMNNEFSNSVNNLSLKSRKSSGGLKSKVGSIFGRNKNRGKKLDYESEPIPDTDLSTRTIQSQSQYQYQNNINRVTSAAGSVSTSSSGNRRVNTDRKSTVERRSNIIENKPALSETKSNILENEPTESKPISTDNKPTLTDHSSTNNTIPRSESPVRKMKERTSSQSLYQTSHTIQNYMAANNNSNNNSNNNNNNNNNNINNTNNFTGTTENIENPTLSISQAPLQPNKSHSNSRDNTPPNVPSARKTLNPNRPSWIMPQMTGELKMLAPQATGSSSVITGQSLFQHSTLANSMIGLNASVAEVVNATFKEGVLTGCQLIGEIALSYINNDGGIIPVSINMKIDGINNFEKLILNPNFIERTGSDESEEFRVVPSLIDSKTLGAIKFSQKNAVAPIIIHPIWRFEPHQASVVLTIKLSPNLPASVNQLVLEDFVVFVTMDGANATSALSKPQGSFSKEKRRITWRFREPMVLKRGEEERMIARFMTDGIGRESERGISTKFSIKDSVTDSNNIRLSYQAIDENDPFGSNWKDVHTTKTLVAGNYFGLS</sequence>
<dbReference type="GO" id="GO:0007117">
    <property type="term" value="P:budding cell bud growth"/>
    <property type="evidence" value="ECO:0007669"/>
    <property type="project" value="EnsemblFungi"/>
</dbReference>
<feature type="compositionally biased region" description="Low complexity" evidence="1">
    <location>
        <begin position="494"/>
        <end position="527"/>
    </location>
</feature>
<name>I2H350_HENB6</name>